<feature type="region of interest" description="Disordered" evidence="1">
    <location>
        <begin position="119"/>
        <end position="144"/>
    </location>
</feature>
<name>A0A9P6ENU8_9AGAR</name>
<feature type="compositionally biased region" description="Polar residues" evidence="1">
    <location>
        <begin position="51"/>
        <end position="70"/>
    </location>
</feature>
<reference evidence="2" key="1">
    <citation type="submission" date="2020-11" db="EMBL/GenBank/DDBJ databases">
        <authorList>
            <consortium name="DOE Joint Genome Institute"/>
            <person name="Ahrendt S."/>
            <person name="Riley R."/>
            <person name="Andreopoulos W."/>
            <person name="Labutti K."/>
            <person name="Pangilinan J."/>
            <person name="Ruiz-Duenas F.J."/>
            <person name="Barrasa J.M."/>
            <person name="Sanchez-Garcia M."/>
            <person name="Camarero S."/>
            <person name="Miyauchi S."/>
            <person name="Serrano A."/>
            <person name="Linde D."/>
            <person name="Babiker R."/>
            <person name="Drula E."/>
            <person name="Ayuso-Fernandez I."/>
            <person name="Pacheco R."/>
            <person name="Padilla G."/>
            <person name="Ferreira P."/>
            <person name="Barriuso J."/>
            <person name="Kellner H."/>
            <person name="Castanera R."/>
            <person name="Alfaro M."/>
            <person name="Ramirez L."/>
            <person name="Pisabarro A.G."/>
            <person name="Kuo A."/>
            <person name="Tritt A."/>
            <person name="Lipzen A."/>
            <person name="He G."/>
            <person name="Yan M."/>
            <person name="Ng V."/>
            <person name="Cullen D."/>
            <person name="Martin F."/>
            <person name="Rosso M.-N."/>
            <person name="Henrissat B."/>
            <person name="Hibbett D."/>
            <person name="Martinez A.T."/>
            <person name="Grigoriev I.V."/>
        </authorList>
    </citation>
    <scope>NUCLEOTIDE SEQUENCE</scope>
    <source>
        <strain evidence="2">CBS 506.95</strain>
    </source>
</reference>
<comment type="caution">
    <text evidence="2">The sequence shown here is derived from an EMBL/GenBank/DDBJ whole genome shotgun (WGS) entry which is preliminary data.</text>
</comment>
<gene>
    <name evidence="2" type="ORF">CPB83DRAFT_668818</name>
</gene>
<evidence type="ECO:0000313" key="3">
    <source>
        <dbReference type="Proteomes" id="UP000807306"/>
    </source>
</evidence>
<keyword evidence="3" id="KW-1185">Reference proteome</keyword>
<dbReference type="AlphaFoldDB" id="A0A9P6ENU8"/>
<proteinExistence type="predicted"/>
<accession>A0A9P6ENU8</accession>
<feature type="compositionally biased region" description="Basic and acidic residues" evidence="1">
    <location>
        <begin position="1"/>
        <end position="10"/>
    </location>
</feature>
<protein>
    <submittedName>
        <fullName evidence="2">Uncharacterized protein</fullName>
    </submittedName>
</protein>
<sequence>MFGCKGKDWRPQSFTPNTADPLPLLKNTPKSLLNGYLEQPGGYPLPHPETDISTEPYETNELQYATSRPAKSSRREQLRWSRRRSRRKSEMEDVSDARSIASTTKQLIEYYRLQSGLGGSATRAANTPTPPETSQVPSVPPLPRPPSVLFGIKAKRTSNCFSRGRFPKVPRLKVRAESPAPTAPSMYSQGSIDTRIAVPRMPSPVAASWQEEALVSAGLVYHPEPSTERRGSTAPLLPLEHPPSPSPVGSAIPRIPASRKRSIVARTKGRIDKFSTTGNESEDASRWI</sequence>
<dbReference type="Proteomes" id="UP000807306">
    <property type="component" value="Unassembled WGS sequence"/>
</dbReference>
<dbReference type="EMBL" id="MU157832">
    <property type="protein sequence ID" value="KAF9532273.1"/>
    <property type="molecule type" value="Genomic_DNA"/>
</dbReference>
<organism evidence="2 3">
    <name type="scientific">Crepidotus variabilis</name>
    <dbReference type="NCBI Taxonomy" id="179855"/>
    <lineage>
        <taxon>Eukaryota</taxon>
        <taxon>Fungi</taxon>
        <taxon>Dikarya</taxon>
        <taxon>Basidiomycota</taxon>
        <taxon>Agaricomycotina</taxon>
        <taxon>Agaricomycetes</taxon>
        <taxon>Agaricomycetidae</taxon>
        <taxon>Agaricales</taxon>
        <taxon>Agaricineae</taxon>
        <taxon>Crepidotaceae</taxon>
        <taxon>Crepidotus</taxon>
    </lineage>
</organism>
<evidence type="ECO:0000313" key="2">
    <source>
        <dbReference type="EMBL" id="KAF9532273.1"/>
    </source>
</evidence>
<feature type="compositionally biased region" description="Polar residues" evidence="1">
    <location>
        <begin position="123"/>
        <end position="135"/>
    </location>
</feature>
<feature type="region of interest" description="Disordered" evidence="1">
    <location>
        <begin position="1"/>
        <end position="97"/>
    </location>
</feature>
<feature type="region of interest" description="Disordered" evidence="1">
    <location>
        <begin position="224"/>
        <end position="288"/>
    </location>
</feature>
<evidence type="ECO:0000256" key="1">
    <source>
        <dbReference type="SAM" id="MobiDB-lite"/>
    </source>
</evidence>